<feature type="compositionally biased region" description="Polar residues" evidence="1">
    <location>
        <begin position="60"/>
        <end position="74"/>
    </location>
</feature>
<evidence type="ECO:0000313" key="3">
    <source>
        <dbReference type="Proteomes" id="UP000008068"/>
    </source>
</evidence>
<dbReference type="EMBL" id="GL379918">
    <property type="protein sequence ID" value="EGT35088.1"/>
    <property type="molecule type" value="Genomic_DNA"/>
</dbReference>
<organism evidence="3">
    <name type="scientific">Caenorhabditis brenneri</name>
    <name type="common">Nematode worm</name>
    <dbReference type="NCBI Taxonomy" id="135651"/>
    <lineage>
        <taxon>Eukaryota</taxon>
        <taxon>Metazoa</taxon>
        <taxon>Ecdysozoa</taxon>
        <taxon>Nematoda</taxon>
        <taxon>Chromadorea</taxon>
        <taxon>Rhabditida</taxon>
        <taxon>Rhabditina</taxon>
        <taxon>Rhabditomorpha</taxon>
        <taxon>Rhabditoidea</taxon>
        <taxon>Rhabditidae</taxon>
        <taxon>Peloderinae</taxon>
        <taxon>Caenorhabditis</taxon>
    </lineage>
</organism>
<evidence type="ECO:0000313" key="2">
    <source>
        <dbReference type="EMBL" id="EGT35088.1"/>
    </source>
</evidence>
<feature type="region of interest" description="Disordered" evidence="1">
    <location>
        <begin position="31"/>
        <end position="74"/>
    </location>
</feature>
<name>G0NP11_CAEBE</name>
<dbReference type="AlphaFoldDB" id="G0NP11"/>
<protein>
    <submittedName>
        <fullName evidence="2">Uncharacterized protein</fullName>
    </submittedName>
</protein>
<accession>G0NP11</accession>
<dbReference type="Proteomes" id="UP000008068">
    <property type="component" value="Unassembled WGS sequence"/>
</dbReference>
<evidence type="ECO:0000256" key="1">
    <source>
        <dbReference type="SAM" id="MobiDB-lite"/>
    </source>
</evidence>
<dbReference type="HOGENOM" id="CLU_2689995_0_0_1"/>
<sequence length="74" mass="8436">MFPFGILLFRLFSDSSPFFARDLSASLSSHRASSSFSDKCKKKQYQRISRERKRPMKPILSSTSSYPPSLQATV</sequence>
<keyword evidence="3" id="KW-1185">Reference proteome</keyword>
<dbReference type="InParanoid" id="G0NP11"/>
<reference evidence="3" key="1">
    <citation type="submission" date="2011-07" db="EMBL/GenBank/DDBJ databases">
        <authorList>
            <consortium name="Caenorhabditis brenneri Sequencing and Analysis Consortium"/>
            <person name="Wilson R.K."/>
        </authorList>
    </citation>
    <scope>NUCLEOTIDE SEQUENCE [LARGE SCALE GENOMIC DNA]</scope>
    <source>
        <strain evidence="3">PB2801</strain>
    </source>
</reference>
<feature type="compositionally biased region" description="Basic residues" evidence="1">
    <location>
        <begin position="40"/>
        <end position="56"/>
    </location>
</feature>
<gene>
    <name evidence="2" type="ORF">CAEBREN_12963</name>
</gene>
<proteinExistence type="predicted"/>